<dbReference type="EMBL" id="CAJGYO010000014">
    <property type="protein sequence ID" value="CAD6268512.1"/>
    <property type="molecule type" value="Genomic_DNA"/>
</dbReference>
<dbReference type="InterPro" id="IPR013783">
    <property type="entry name" value="Ig-like_fold"/>
</dbReference>
<reference evidence="2" key="1">
    <citation type="submission" date="2020-10" db="EMBL/GenBank/DDBJ databases">
        <authorList>
            <person name="Han B."/>
            <person name="Lu T."/>
            <person name="Zhao Q."/>
            <person name="Huang X."/>
            <person name="Zhao Y."/>
        </authorList>
    </citation>
    <scope>NUCLEOTIDE SEQUENCE</scope>
</reference>
<sequence>MDNNYQDSICLDLEKALADESVAPIDLPFLFLKAITQGFSDDQLIGVGGFGFVYKGVLPNGIIVAVKKLHDNKLIEVQEKDFLDEVDCLIELGRFYQYYRQAKQACKPMRIIASMAPELRPCWSSESALLDVHPLELCFPFEAKKVTHCSLNLVNRTHQYFACFIRQQFQDMYAIDQRISYLRPMSTVVLTVKMVRQETPPLDAGMFEILMISMESKDLQNLESSIDNDSQKNDDDLLKRVEELDGEVHAAVLKAVICPPKDPAPKDISRYGIL</sequence>
<name>A0A811RET7_9POAL</name>
<keyword evidence="1" id="KW-0547">Nucleotide-binding</keyword>
<dbReference type="PROSITE" id="PS00107">
    <property type="entry name" value="PROTEIN_KINASE_ATP"/>
    <property type="match status" value="1"/>
</dbReference>
<dbReference type="Gene3D" id="2.60.40.10">
    <property type="entry name" value="Immunoglobulins"/>
    <property type="match status" value="1"/>
</dbReference>
<keyword evidence="1" id="KW-0067">ATP-binding</keyword>
<dbReference type="GO" id="GO:0005524">
    <property type="term" value="F:ATP binding"/>
    <property type="evidence" value="ECO:0007669"/>
    <property type="project" value="UniProtKB-UniRule"/>
</dbReference>
<feature type="binding site" evidence="1">
    <location>
        <position position="68"/>
    </location>
    <ligand>
        <name>ATP</name>
        <dbReference type="ChEBI" id="CHEBI:30616"/>
    </ligand>
</feature>
<gene>
    <name evidence="2" type="ORF">NCGR_LOCUS51817</name>
</gene>
<dbReference type="SUPFAM" id="SSF56112">
    <property type="entry name" value="Protein kinase-like (PK-like)"/>
    <property type="match status" value="1"/>
</dbReference>
<dbReference type="InterPro" id="IPR017441">
    <property type="entry name" value="Protein_kinase_ATP_BS"/>
</dbReference>
<evidence type="ECO:0008006" key="4">
    <source>
        <dbReference type="Google" id="ProtNLM"/>
    </source>
</evidence>
<accession>A0A811RET7</accession>
<dbReference type="InterPro" id="IPR008962">
    <property type="entry name" value="PapD-like_sf"/>
</dbReference>
<proteinExistence type="predicted"/>
<organism evidence="2 3">
    <name type="scientific">Miscanthus lutarioriparius</name>
    <dbReference type="NCBI Taxonomy" id="422564"/>
    <lineage>
        <taxon>Eukaryota</taxon>
        <taxon>Viridiplantae</taxon>
        <taxon>Streptophyta</taxon>
        <taxon>Embryophyta</taxon>
        <taxon>Tracheophyta</taxon>
        <taxon>Spermatophyta</taxon>
        <taxon>Magnoliopsida</taxon>
        <taxon>Liliopsida</taxon>
        <taxon>Poales</taxon>
        <taxon>Poaceae</taxon>
        <taxon>PACMAD clade</taxon>
        <taxon>Panicoideae</taxon>
        <taxon>Andropogonodae</taxon>
        <taxon>Andropogoneae</taxon>
        <taxon>Saccharinae</taxon>
        <taxon>Miscanthus</taxon>
    </lineage>
</organism>
<protein>
    <recommendedName>
        <fullName evidence="4">Protein kinase domain-containing protein</fullName>
    </recommendedName>
</protein>
<comment type="caution">
    <text evidence="2">The sequence shown here is derived from an EMBL/GenBank/DDBJ whole genome shotgun (WGS) entry which is preliminary data.</text>
</comment>
<dbReference type="OrthoDB" id="1738960at2759"/>
<dbReference type="PANTHER" id="PTHR45707">
    <property type="entry name" value="C2 CALCIUM/LIPID-BINDING PLANT PHOSPHORIBOSYLTRANSFERASE FAMILY PROTEIN"/>
    <property type="match status" value="1"/>
</dbReference>
<evidence type="ECO:0000313" key="3">
    <source>
        <dbReference type="Proteomes" id="UP000604825"/>
    </source>
</evidence>
<dbReference type="InterPro" id="IPR011009">
    <property type="entry name" value="Kinase-like_dom_sf"/>
</dbReference>
<dbReference type="PANTHER" id="PTHR45707:SF70">
    <property type="entry name" value="PROTEIN KINASE DOMAIN-CONTAINING PROTEIN"/>
    <property type="match status" value="1"/>
</dbReference>
<dbReference type="Gene3D" id="3.30.200.20">
    <property type="entry name" value="Phosphorylase Kinase, domain 1"/>
    <property type="match status" value="1"/>
</dbReference>
<dbReference type="Proteomes" id="UP000604825">
    <property type="component" value="Unassembled WGS sequence"/>
</dbReference>
<dbReference type="SUPFAM" id="SSF49354">
    <property type="entry name" value="PapD-like"/>
    <property type="match status" value="1"/>
</dbReference>
<keyword evidence="3" id="KW-1185">Reference proteome</keyword>
<dbReference type="AlphaFoldDB" id="A0A811RET7"/>
<evidence type="ECO:0000313" key="2">
    <source>
        <dbReference type="EMBL" id="CAD6268512.1"/>
    </source>
</evidence>
<evidence type="ECO:0000256" key="1">
    <source>
        <dbReference type="PROSITE-ProRule" id="PRU10141"/>
    </source>
</evidence>